<dbReference type="FunFam" id="2.40.30.10:FF:000010">
    <property type="entry name" value="Translation elongation factor 2"/>
    <property type="match status" value="1"/>
</dbReference>
<dbReference type="VEuPathDB" id="AmoebaDB:FDP41_008200"/>
<dbReference type="PANTHER" id="PTHR42908">
    <property type="entry name" value="TRANSLATION ELONGATION FACTOR-RELATED"/>
    <property type="match status" value="1"/>
</dbReference>
<dbReference type="InterPro" id="IPR041095">
    <property type="entry name" value="EFG_II"/>
</dbReference>
<dbReference type="GO" id="GO:0005829">
    <property type="term" value="C:cytosol"/>
    <property type="evidence" value="ECO:0007669"/>
    <property type="project" value="TreeGrafter"/>
</dbReference>
<keyword evidence="4" id="KW-0547">Nucleotide-binding</keyword>
<dbReference type="FunFam" id="3.30.70.870:FF:000002">
    <property type="entry name" value="Translation elongation factor 2"/>
    <property type="match status" value="1"/>
</dbReference>
<dbReference type="AlphaFoldDB" id="A0A6A5BFT5"/>
<dbReference type="FunFam" id="3.40.50.300:FF:000058">
    <property type="entry name" value="Translation elongation factor 2"/>
    <property type="match status" value="1"/>
</dbReference>
<dbReference type="Pfam" id="PF00009">
    <property type="entry name" value="GTP_EFTU"/>
    <property type="match status" value="1"/>
</dbReference>
<keyword evidence="6" id="KW-0648">Protein biosynthesis</keyword>
<dbReference type="SMART" id="SM00838">
    <property type="entry name" value="EFG_C"/>
    <property type="match status" value="1"/>
</dbReference>
<dbReference type="InterPro" id="IPR000795">
    <property type="entry name" value="T_Tr_GTP-bd_dom"/>
</dbReference>
<dbReference type="InterPro" id="IPR020568">
    <property type="entry name" value="Ribosomal_Su5_D2-typ_SF"/>
</dbReference>
<proteinExistence type="predicted"/>
<organism evidence="10 11">
    <name type="scientific">Naegleria fowleri</name>
    <name type="common">Brain eating amoeba</name>
    <dbReference type="NCBI Taxonomy" id="5763"/>
    <lineage>
        <taxon>Eukaryota</taxon>
        <taxon>Discoba</taxon>
        <taxon>Heterolobosea</taxon>
        <taxon>Tetramitia</taxon>
        <taxon>Eutetramitia</taxon>
        <taxon>Vahlkampfiidae</taxon>
        <taxon>Naegleria</taxon>
    </lineage>
</organism>
<evidence type="ECO:0000256" key="8">
    <source>
        <dbReference type="ARBA" id="ARBA00024731"/>
    </source>
</evidence>
<dbReference type="Gene3D" id="3.30.70.240">
    <property type="match status" value="1"/>
</dbReference>
<dbReference type="SMART" id="SM00889">
    <property type="entry name" value="EFG_IV"/>
    <property type="match status" value="1"/>
</dbReference>
<dbReference type="Gene3D" id="3.90.1430.10">
    <property type="entry name" value="Yeast translation eEF2 (G' domain)"/>
    <property type="match status" value="1"/>
</dbReference>
<dbReference type="EMBL" id="VFQX01000060">
    <property type="protein sequence ID" value="KAF0973496.1"/>
    <property type="molecule type" value="Genomic_DNA"/>
</dbReference>
<dbReference type="SUPFAM" id="SSF52540">
    <property type="entry name" value="P-loop containing nucleoside triphosphate hydrolases"/>
    <property type="match status" value="1"/>
</dbReference>
<dbReference type="InterPro" id="IPR000640">
    <property type="entry name" value="EFG_V-like"/>
</dbReference>
<evidence type="ECO:0000256" key="3">
    <source>
        <dbReference type="ARBA" id="ARBA00022490"/>
    </source>
</evidence>
<dbReference type="SUPFAM" id="SSF50447">
    <property type="entry name" value="Translation proteins"/>
    <property type="match status" value="1"/>
</dbReference>
<dbReference type="VEuPathDB" id="AmoebaDB:NfTy_091430"/>
<keyword evidence="5" id="KW-0251">Elongation factor</keyword>
<evidence type="ECO:0000256" key="2">
    <source>
        <dbReference type="ARBA" id="ARBA00017891"/>
    </source>
</evidence>
<dbReference type="SUPFAM" id="SSF54211">
    <property type="entry name" value="Ribosomal protein S5 domain 2-like"/>
    <property type="match status" value="1"/>
</dbReference>
<dbReference type="GO" id="GO:0003746">
    <property type="term" value="F:translation elongation factor activity"/>
    <property type="evidence" value="ECO:0007669"/>
    <property type="project" value="UniProtKB-KW"/>
</dbReference>
<dbReference type="InterPro" id="IPR027417">
    <property type="entry name" value="P-loop_NTPase"/>
</dbReference>
<dbReference type="InterPro" id="IPR005517">
    <property type="entry name" value="Transl_elong_EFG/EF2_IV"/>
</dbReference>
<dbReference type="OrthoDB" id="364892at2759"/>
<gene>
    <name evidence="10" type="ORF">FDP41_008200</name>
</gene>
<dbReference type="InterPro" id="IPR014721">
    <property type="entry name" value="Ribsml_uS5_D2-typ_fold_subgr"/>
</dbReference>
<comment type="caution">
    <text evidence="10">The sequence shown here is derived from an EMBL/GenBank/DDBJ whole genome shotgun (WGS) entry which is preliminary data.</text>
</comment>
<keyword evidence="7" id="KW-0342">GTP-binding</keyword>
<dbReference type="GO" id="GO:0005525">
    <property type="term" value="F:GTP binding"/>
    <property type="evidence" value="ECO:0007669"/>
    <property type="project" value="UniProtKB-KW"/>
</dbReference>
<dbReference type="PANTHER" id="PTHR42908:SF3">
    <property type="entry name" value="ELONGATION FACTOR-LIKE GTPASE 1"/>
    <property type="match status" value="1"/>
</dbReference>
<evidence type="ECO:0000259" key="9">
    <source>
        <dbReference type="PROSITE" id="PS51722"/>
    </source>
</evidence>
<dbReference type="Pfam" id="PF03764">
    <property type="entry name" value="EFG_IV"/>
    <property type="match status" value="1"/>
</dbReference>
<evidence type="ECO:0000256" key="1">
    <source>
        <dbReference type="ARBA" id="ARBA00004496"/>
    </source>
</evidence>
<dbReference type="InterPro" id="IPR009000">
    <property type="entry name" value="Transl_B-barrel_sf"/>
</dbReference>
<dbReference type="PRINTS" id="PR00315">
    <property type="entry name" value="ELONGATNFCT"/>
</dbReference>
<dbReference type="CDD" id="cd04096">
    <property type="entry name" value="eEF2_snRNP_like_C"/>
    <property type="match status" value="1"/>
</dbReference>
<comment type="function">
    <text evidence="8">Catalyzes the GTP-dependent ribosomal translocation step during translation elongation. During this step, the ribosome changes from the pre-translocational (PRE) to the post-translocational (POST) state as the newly formed A-site-bound peptidyl-tRNA and P-site-bound deacylated tRNA move to the P and E sites, respectively. Catalyzes the coordinated movement of the two tRNA molecules, the mRNA and conformational changes in the ribosome.</text>
</comment>
<sequence length="868" mass="97135">MVKFNKEEFELLLTRRENIRNLSIIAHVDHGKSTLTDQLASAAGYIDEESAGEKRVLDVDKNEIEKGITIKSTSLSMVLNDPVNENQQILVNLIDSPGHIDFNSEVTAALRVTDGAILVVDSAEGCRGQTETVMRQALQEKIKPVLVINKVDRVIEELQFTPEEAYQSFQRIIESVNVLISTYGVEDDLFKNLQMDPTLGNVAFGSGKMGWAFTIPQFAELYSKKFQTSPQKIARKLWGEHYYDHDAKKWSTEPYSKRTGKKLKPSFCEFILEPIFQIFKLVKERNVSSSASGTLAASTEDSHALSEPLSNMIQKLSISLTKDDRKKDNKNLLRTIMRKFLPASKCLIQMIIQHLPSPIQAQKYRYSLLYTGDLNDSNALAIRDCDPNGPLILYVSKMIPMHSNTSASSISNQVGRFIAFCRVFSGTVKQSSCVRILGPAYEGPLSKKDIFNAHVQRVLIMLGKNTESLSQMSCGSTCGLAGLDKFIVKTCTCVDEDNLECMPIRNMKHSVSPVVQMGVEPVNPADMPKFVDAIKKLVKSDPLLECRTNSAGQYILAAAGELHLEICMKNLEEEYGKGIPIKQSQPVVSFMETVTTECEPCFAKSPNKHNKLWIHAEPMSEELVSLIEEGEFVKQDVNKRAKTLEQDFQWDPAITKKIWSFGPNDKGPNMLVNASHSVEYMNEIQDFVISTFQQTSMRGALCDEPLRGVVFKVDDAELHPDSNHRNAGQVGEASLRSMLASQLRACPKLVEPIYSVEIQCPNPVMGAIYSVVNHRRGTIKSTDVIHGTPLLNIVCHLPVLESFGLTQELHGLTSGQAQAQCNFSHWSIMKDDIYDTTLEVNKIIKAIRRRKGLKEEIPLYTDFSDSQR</sequence>
<comment type="subcellular location">
    <subcellularLocation>
        <location evidence="1">Cytoplasm</location>
    </subcellularLocation>
</comment>
<dbReference type="CDD" id="cd16268">
    <property type="entry name" value="EF2_II"/>
    <property type="match status" value="1"/>
</dbReference>
<dbReference type="Gene3D" id="3.40.50.300">
    <property type="entry name" value="P-loop containing nucleotide triphosphate hydrolases"/>
    <property type="match status" value="1"/>
</dbReference>
<feature type="domain" description="Tr-type G" evidence="9">
    <location>
        <begin position="17"/>
        <end position="231"/>
    </location>
</feature>
<dbReference type="InterPro" id="IPR035647">
    <property type="entry name" value="EFG_III/V"/>
</dbReference>
<dbReference type="Gene3D" id="2.40.30.10">
    <property type="entry name" value="Translation factors"/>
    <property type="match status" value="1"/>
</dbReference>
<dbReference type="Gene3D" id="3.30.230.10">
    <property type="match status" value="1"/>
</dbReference>
<dbReference type="CDD" id="cd01681">
    <property type="entry name" value="aeEF2_snRNP_like_IV"/>
    <property type="match status" value="1"/>
</dbReference>
<evidence type="ECO:0000256" key="7">
    <source>
        <dbReference type="ARBA" id="ARBA00023134"/>
    </source>
</evidence>
<evidence type="ECO:0000256" key="4">
    <source>
        <dbReference type="ARBA" id="ARBA00022741"/>
    </source>
</evidence>
<evidence type="ECO:0000313" key="11">
    <source>
        <dbReference type="Proteomes" id="UP000444721"/>
    </source>
</evidence>
<evidence type="ECO:0000256" key="6">
    <source>
        <dbReference type="ARBA" id="ARBA00022917"/>
    </source>
</evidence>
<dbReference type="Pfam" id="PF14492">
    <property type="entry name" value="EFG_III"/>
    <property type="match status" value="1"/>
</dbReference>
<evidence type="ECO:0000256" key="5">
    <source>
        <dbReference type="ARBA" id="ARBA00022768"/>
    </source>
</evidence>
<name>A0A6A5BFT5_NAEFO</name>
<dbReference type="PROSITE" id="PS51722">
    <property type="entry name" value="G_TR_2"/>
    <property type="match status" value="1"/>
</dbReference>
<dbReference type="GO" id="GO:1990904">
    <property type="term" value="C:ribonucleoprotein complex"/>
    <property type="evidence" value="ECO:0007669"/>
    <property type="project" value="TreeGrafter"/>
</dbReference>
<dbReference type="SUPFAM" id="SSF54980">
    <property type="entry name" value="EF-G C-terminal domain-like"/>
    <property type="match status" value="2"/>
</dbReference>
<dbReference type="RefSeq" id="XP_044558209.1">
    <property type="nucleotide sequence ID" value="XM_044712029.1"/>
</dbReference>
<dbReference type="Pfam" id="PF00679">
    <property type="entry name" value="EFG_C"/>
    <property type="match status" value="1"/>
</dbReference>
<dbReference type="VEuPathDB" id="AmoebaDB:NF0003390"/>
<keyword evidence="3" id="KW-0963">Cytoplasm</keyword>
<keyword evidence="11" id="KW-1185">Reference proteome</keyword>
<dbReference type="GO" id="GO:0003924">
    <property type="term" value="F:GTPase activity"/>
    <property type="evidence" value="ECO:0007669"/>
    <property type="project" value="InterPro"/>
</dbReference>
<evidence type="ECO:0000313" key="10">
    <source>
        <dbReference type="EMBL" id="KAF0973496.1"/>
    </source>
</evidence>
<dbReference type="Proteomes" id="UP000444721">
    <property type="component" value="Unassembled WGS sequence"/>
</dbReference>
<protein>
    <recommendedName>
        <fullName evidence="2">Elongation factor 2</fullName>
    </recommendedName>
</protein>
<dbReference type="GeneID" id="68115418"/>
<dbReference type="InterPro" id="IPR005225">
    <property type="entry name" value="Small_GTP-bd"/>
</dbReference>
<reference evidence="10 11" key="1">
    <citation type="journal article" date="2019" name="Sci. Rep.">
        <title>Nanopore sequencing improves the draft genome of the human pathogenic amoeba Naegleria fowleri.</title>
        <authorList>
            <person name="Liechti N."/>
            <person name="Schurch N."/>
            <person name="Bruggmann R."/>
            <person name="Wittwer M."/>
        </authorList>
    </citation>
    <scope>NUCLEOTIDE SEQUENCE [LARGE SCALE GENOMIC DNA]</scope>
    <source>
        <strain evidence="10 11">ATCC 30894</strain>
    </source>
</reference>
<dbReference type="CDD" id="cd16261">
    <property type="entry name" value="EF2_snRNP_III"/>
    <property type="match status" value="1"/>
</dbReference>
<dbReference type="Gene3D" id="3.30.70.870">
    <property type="entry name" value="Elongation Factor G (Translational Gtpase), domain 3"/>
    <property type="match status" value="1"/>
</dbReference>
<accession>A0A6A5BFT5</accession>
<dbReference type="NCBIfam" id="TIGR00231">
    <property type="entry name" value="small_GTP"/>
    <property type="match status" value="1"/>
</dbReference>
<dbReference type="OMA" id="LLNIVCH"/>